<organism evidence="1 2">
    <name type="scientific">Cinchona calisaya</name>
    <dbReference type="NCBI Taxonomy" id="153742"/>
    <lineage>
        <taxon>Eukaryota</taxon>
        <taxon>Viridiplantae</taxon>
        <taxon>Streptophyta</taxon>
        <taxon>Embryophyta</taxon>
        <taxon>Tracheophyta</taxon>
        <taxon>Spermatophyta</taxon>
        <taxon>Magnoliopsida</taxon>
        <taxon>eudicotyledons</taxon>
        <taxon>Gunneridae</taxon>
        <taxon>Pentapetalae</taxon>
        <taxon>asterids</taxon>
        <taxon>lamiids</taxon>
        <taxon>Gentianales</taxon>
        <taxon>Rubiaceae</taxon>
        <taxon>Cinchonoideae</taxon>
        <taxon>Cinchoneae</taxon>
        <taxon>Cinchona</taxon>
    </lineage>
</organism>
<dbReference type="Pfam" id="PF08284">
    <property type="entry name" value="RVP_2"/>
    <property type="match status" value="1"/>
</dbReference>
<dbReference type="SUPFAM" id="SSF50630">
    <property type="entry name" value="Acid proteases"/>
    <property type="match status" value="1"/>
</dbReference>
<protein>
    <submittedName>
        <fullName evidence="1">Uncharacterized protein</fullName>
    </submittedName>
</protein>
<dbReference type="CDD" id="cd00303">
    <property type="entry name" value="retropepsin_like"/>
    <property type="match status" value="1"/>
</dbReference>
<dbReference type="EMBL" id="JBJUIK010000017">
    <property type="protein sequence ID" value="KAL3498236.1"/>
    <property type="molecule type" value="Genomic_DNA"/>
</dbReference>
<evidence type="ECO:0000313" key="1">
    <source>
        <dbReference type="EMBL" id="KAL3498236.1"/>
    </source>
</evidence>
<evidence type="ECO:0000313" key="2">
    <source>
        <dbReference type="Proteomes" id="UP001630127"/>
    </source>
</evidence>
<dbReference type="Proteomes" id="UP001630127">
    <property type="component" value="Unassembled WGS sequence"/>
</dbReference>
<proteinExistence type="predicted"/>
<dbReference type="Gene3D" id="2.40.70.10">
    <property type="entry name" value="Acid Proteases"/>
    <property type="match status" value="1"/>
</dbReference>
<gene>
    <name evidence="1" type="ORF">ACH5RR_040968</name>
</gene>
<reference evidence="1 2" key="1">
    <citation type="submission" date="2024-11" db="EMBL/GenBank/DDBJ databases">
        <title>A near-complete genome assembly of Cinchona calisaya.</title>
        <authorList>
            <person name="Lian D.C."/>
            <person name="Zhao X.W."/>
            <person name="Wei L."/>
        </authorList>
    </citation>
    <scope>NUCLEOTIDE SEQUENCE [LARGE SCALE GENOMIC DNA]</scope>
    <source>
        <tissue evidence="1">Nenye</tissue>
    </source>
</reference>
<accession>A0ABD2XUS7</accession>
<name>A0ABD2XUS7_9GENT</name>
<dbReference type="InterPro" id="IPR021109">
    <property type="entry name" value="Peptidase_aspartic_dom_sf"/>
</dbReference>
<sequence length="114" mass="13154">MFLRCLSDKPRWLEDPYRVGTPDGKVMESRFVLEGCRLEFCDRKFETDLIQLPITDFDLILGMDWLAAIGATIDCKERYVMFQMPGLDTVIFRGNEKKPKSRISIISAVKAFKA</sequence>
<dbReference type="InterPro" id="IPR032567">
    <property type="entry name" value="RTL1-rel"/>
</dbReference>
<dbReference type="AlphaFoldDB" id="A0ABD2XUS7"/>
<dbReference type="PANTHER" id="PTHR15503">
    <property type="entry name" value="LDOC1 RELATED"/>
    <property type="match status" value="1"/>
</dbReference>
<dbReference type="PANTHER" id="PTHR15503:SF45">
    <property type="entry name" value="RNA-DIRECTED DNA POLYMERASE HOMOLOG"/>
    <property type="match status" value="1"/>
</dbReference>
<keyword evidence="2" id="KW-1185">Reference proteome</keyword>
<comment type="caution">
    <text evidence="1">The sequence shown here is derived from an EMBL/GenBank/DDBJ whole genome shotgun (WGS) entry which is preliminary data.</text>
</comment>